<organism evidence="2 3">
    <name type="scientific">Anabarilius grahami</name>
    <name type="common">Kanglang fish</name>
    <name type="synonym">Barilius grahami</name>
    <dbReference type="NCBI Taxonomy" id="495550"/>
    <lineage>
        <taxon>Eukaryota</taxon>
        <taxon>Metazoa</taxon>
        <taxon>Chordata</taxon>
        <taxon>Craniata</taxon>
        <taxon>Vertebrata</taxon>
        <taxon>Euteleostomi</taxon>
        <taxon>Actinopterygii</taxon>
        <taxon>Neopterygii</taxon>
        <taxon>Teleostei</taxon>
        <taxon>Ostariophysi</taxon>
        <taxon>Cypriniformes</taxon>
        <taxon>Xenocyprididae</taxon>
        <taxon>Xenocypridinae</taxon>
        <taxon>Xenocypridinae incertae sedis</taxon>
        <taxon>Anabarilius</taxon>
    </lineage>
</organism>
<comment type="caution">
    <text evidence="2">The sequence shown here is derived from an EMBL/GenBank/DDBJ whole genome shotgun (WGS) entry which is preliminary data.</text>
</comment>
<accession>A0A3N0YZD0</accession>
<name>A0A3N0YZD0_ANAGA</name>
<evidence type="ECO:0000313" key="3">
    <source>
        <dbReference type="Proteomes" id="UP000281406"/>
    </source>
</evidence>
<dbReference type="EMBL" id="RJVU01018862">
    <property type="protein sequence ID" value="ROL51391.1"/>
    <property type="molecule type" value="Genomic_DNA"/>
</dbReference>
<evidence type="ECO:0008006" key="4">
    <source>
        <dbReference type="Google" id="ProtNLM"/>
    </source>
</evidence>
<dbReference type="OrthoDB" id="10586420at2759"/>
<dbReference type="AlphaFoldDB" id="A0A3N0YZD0"/>
<evidence type="ECO:0000313" key="2">
    <source>
        <dbReference type="EMBL" id="ROL51391.1"/>
    </source>
</evidence>
<proteinExistence type="predicted"/>
<evidence type="ECO:0000256" key="1">
    <source>
        <dbReference type="SAM" id="MobiDB-lite"/>
    </source>
</evidence>
<feature type="region of interest" description="Disordered" evidence="1">
    <location>
        <begin position="1"/>
        <end position="43"/>
    </location>
</feature>
<dbReference type="Proteomes" id="UP000281406">
    <property type="component" value="Unassembled WGS sequence"/>
</dbReference>
<reference evidence="2 3" key="1">
    <citation type="submission" date="2018-10" db="EMBL/GenBank/DDBJ databases">
        <title>Genome assembly for a Yunnan-Guizhou Plateau 3E fish, Anabarilius grahami (Regan), and its evolutionary and genetic applications.</title>
        <authorList>
            <person name="Jiang W."/>
        </authorList>
    </citation>
    <scope>NUCLEOTIDE SEQUENCE [LARGE SCALE GENOMIC DNA]</scope>
    <source>
        <strain evidence="2">AG-KIZ</strain>
        <tissue evidence="2">Muscle</tissue>
    </source>
</reference>
<feature type="compositionally biased region" description="Basic and acidic residues" evidence="1">
    <location>
        <begin position="1"/>
        <end position="12"/>
    </location>
</feature>
<gene>
    <name evidence="2" type="ORF">DPX16_22487</name>
</gene>
<feature type="compositionally biased region" description="Polar residues" evidence="1">
    <location>
        <begin position="13"/>
        <end position="23"/>
    </location>
</feature>
<sequence>MQLHFFDERRQSEPTPCTSVGLNSQAQAPSQPQPPPLLPDDLGTESPVQVCLQSYPGRMFNGRKHPANKILQAKETDLYTGLKLVHSVCECIKNLRCDSEFDALWAQYNDGQNAMMGKRTVKPLLDLTKTETVDAEFTVARRFIRAEITLSNRDKWTTLDVLQNFSGALSAMPTVYIALRLRITFGAFTAICENSFSILNNVFTQHRRSMSHQRKAQLIQLAFECDLTAKFKEKEWHDRLLRRFSAKSKRLQLF</sequence>
<protein>
    <recommendedName>
        <fullName evidence="4">HAT C-terminal dimerisation domain-containing protein</fullName>
    </recommendedName>
</protein>
<keyword evidence="3" id="KW-1185">Reference proteome</keyword>